<name>A0A4Q0YPN1_9GAMM</name>
<keyword evidence="3" id="KW-1185">Reference proteome</keyword>
<organism evidence="2 3">
    <name type="scientific">Veronia nyctiphanis</name>
    <dbReference type="NCBI Taxonomy" id="1278244"/>
    <lineage>
        <taxon>Bacteria</taxon>
        <taxon>Pseudomonadati</taxon>
        <taxon>Pseudomonadota</taxon>
        <taxon>Gammaproteobacteria</taxon>
        <taxon>Vibrionales</taxon>
        <taxon>Vibrionaceae</taxon>
        <taxon>Veronia</taxon>
    </lineage>
</organism>
<dbReference type="SUPFAM" id="SSF55729">
    <property type="entry name" value="Acyl-CoA N-acyltransferases (Nat)"/>
    <property type="match status" value="1"/>
</dbReference>
<proteinExistence type="predicted"/>
<dbReference type="InterPro" id="IPR016181">
    <property type="entry name" value="Acyl_CoA_acyltransferase"/>
</dbReference>
<reference evidence="2 3" key="1">
    <citation type="submission" date="2017-10" db="EMBL/GenBank/DDBJ databases">
        <title>Nyctiphanis sp. nov., isolated from the stomach of the euphausiid Nyctiphanes simplex (Hansen, 1911) in the Gulf of California.</title>
        <authorList>
            <person name="Gomez-Gil B."/>
            <person name="Aguilar-Mendez M."/>
            <person name="Lopez-Cortes A."/>
            <person name="Gomez-Gutierrez J."/>
            <person name="Roque A."/>
            <person name="Lang E."/>
            <person name="Gonzalez-Castillo A."/>
        </authorList>
    </citation>
    <scope>NUCLEOTIDE SEQUENCE [LARGE SCALE GENOMIC DNA]</scope>
    <source>
        <strain evidence="2 3">CAIM 600</strain>
    </source>
</reference>
<keyword evidence="2" id="KW-0808">Transferase</keyword>
<accession>A0A4Q0YPN1</accession>
<dbReference type="GO" id="GO:0016747">
    <property type="term" value="F:acyltransferase activity, transferring groups other than amino-acyl groups"/>
    <property type="evidence" value="ECO:0007669"/>
    <property type="project" value="InterPro"/>
</dbReference>
<dbReference type="AlphaFoldDB" id="A0A4Q0YPN1"/>
<feature type="domain" description="N-acetyltransferase" evidence="1">
    <location>
        <begin position="2"/>
        <end position="166"/>
    </location>
</feature>
<comment type="caution">
    <text evidence="2">The sequence shown here is derived from an EMBL/GenBank/DDBJ whole genome shotgun (WGS) entry which is preliminary data.</text>
</comment>
<dbReference type="Gene3D" id="3.40.630.30">
    <property type="match status" value="1"/>
</dbReference>
<dbReference type="RefSeq" id="WP_129123978.1">
    <property type="nucleotide sequence ID" value="NZ_PEIB01000040.1"/>
</dbReference>
<dbReference type="PROSITE" id="PS51186">
    <property type="entry name" value="GNAT"/>
    <property type="match status" value="1"/>
</dbReference>
<dbReference type="OrthoDB" id="6963588at2"/>
<sequence>MIEYRKASLNNIDELKTLLWKYGPNEWNHLTPEGVDNEFKLVETGSATTITAIYEHEIIGFAVLIEGSKSPNYLEKYGPVENISFIGDVVVSDEHSGKGVATQLLTECILEAEVKGKETVLIERHEENLASAGMMRKAGFTVIDTFLDTAKRNSGSRKSVILESKI</sequence>
<protein>
    <submittedName>
        <fullName evidence="2">GNAT family N-acetyltransferase</fullName>
    </submittedName>
</protein>
<dbReference type="EMBL" id="PEIB01000040">
    <property type="protein sequence ID" value="RXJ71139.1"/>
    <property type="molecule type" value="Genomic_DNA"/>
</dbReference>
<dbReference type="Pfam" id="PF00583">
    <property type="entry name" value="Acetyltransf_1"/>
    <property type="match status" value="1"/>
</dbReference>
<dbReference type="Proteomes" id="UP000290287">
    <property type="component" value="Unassembled WGS sequence"/>
</dbReference>
<gene>
    <name evidence="2" type="ORF">CS022_21575</name>
</gene>
<evidence type="ECO:0000259" key="1">
    <source>
        <dbReference type="PROSITE" id="PS51186"/>
    </source>
</evidence>
<evidence type="ECO:0000313" key="2">
    <source>
        <dbReference type="EMBL" id="RXJ71139.1"/>
    </source>
</evidence>
<dbReference type="InterPro" id="IPR000182">
    <property type="entry name" value="GNAT_dom"/>
</dbReference>
<evidence type="ECO:0000313" key="3">
    <source>
        <dbReference type="Proteomes" id="UP000290287"/>
    </source>
</evidence>
<dbReference type="CDD" id="cd04301">
    <property type="entry name" value="NAT_SF"/>
    <property type="match status" value="1"/>
</dbReference>